<feature type="non-terminal residue" evidence="1">
    <location>
        <position position="1"/>
    </location>
</feature>
<sequence length="67" mass="7222">DKERIVGLPAAAGQGYGKAERAQFLGDLLHNCTLRLNPLALGDGGSYSFEVQTQSQSWRSPVPHGVR</sequence>
<accession>A0A8T1SB59</accession>
<evidence type="ECO:0000313" key="1">
    <source>
        <dbReference type="EMBL" id="KAG6926110.1"/>
    </source>
</evidence>
<dbReference type="Gene3D" id="2.60.40.10">
    <property type="entry name" value="Immunoglobulins"/>
    <property type="match status" value="1"/>
</dbReference>
<protein>
    <submittedName>
        <fullName evidence="1">Uncharacterized protein</fullName>
    </submittedName>
</protein>
<dbReference type="Proteomes" id="UP000765507">
    <property type="component" value="Unassembled WGS sequence"/>
</dbReference>
<dbReference type="AlphaFoldDB" id="A0A8T1SB59"/>
<keyword evidence="2" id="KW-1185">Reference proteome</keyword>
<reference evidence="1 2" key="1">
    <citation type="journal article" date="2020" name="G3 (Bethesda)">
        <title>Draft Genome of the Common Snapping Turtle, Chelydra serpentina, a Model for Phenotypic Plasticity in Reptiles.</title>
        <authorList>
            <person name="Das D."/>
            <person name="Singh S.K."/>
            <person name="Bierstedt J."/>
            <person name="Erickson A."/>
            <person name="Galli G.L.J."/>
            <person name="Crossley D.A. 2nd"/>
            <person name="Rhen T."/>
        </authorList>
    </citation>
    <scope>NUCLEOTIDE SEQUENCE [LARGE SCALE GENOMIC DNA]</scope>
    <source>
        <strain evidence="1">KW</strain>
    </source>
</reference>
<comment type="caution">
    <text evidence="1">The sequence shown here is derived from an EMBL/GenBank/DDBJ whole genome shotgun (WGS) entry which is preliminary data.</text>
</comment>
<gene>
    <name evidence="1" type="ORF">G0U57_012779</name>
</gene>
<dbReference type="EMBL" id="JAHGAV010000345">
    <property type="protein sequence ID" value="KAG6926110.1"/>
    <property type="molecule type" value="Genomic_DNA"/>
</dbReference>
<organism evidence="1 2">
    <name type="scientific">Chelydra serpentina</name>
    <name type="common">Snapping turtle</name>
    <name type="synonym">Testudo serpentina</name>
    <dbReference type="NCBI Taxonomy" id="8475"/>
    <lineage>
        <taxon>Eukaryota</taxon>
        <taxon>Metazoa</taxon>
        <taxon>Chordata</taxon>
        <taxon>Craniata</taxon>
        <taxon>Vertebrata</taxon>
        <taxon>Euteleostomi</taxon>
        <taxon>Archelosauria</taxon>
        <taxon>Testudinata</taxon>
        <taxon>Testudines</taxon>
        <taxon>Cryptodira</taxon>
        <taxon>Durocryptodira</taxon>
        <taxon>Americhelydia</taxon>
        <taxon>Chelydroidea</taxon>
        <taxon>Chelydridae</taxon>
        <taxon>Chelydra</taxon>
    </lineage>
</organism>
<proteinExistence type="predicted"/>
<dbReference type="OrthoDB" id="9419131at2759"/>
<name>A0A8T1SB59_CHESE</name>
<evidence type="ECO:0000313" key="2">
    <source>
        <dbReference type="Proteomes" id="UP000765507"/>
    </source>
</evidence>
<dbReference type="InterPro" id="IPR013783">
    <property type="entry name" value="Ig-like_fold"/>
</dbReference>